<dbReference type="Ensembl" id="ENSDCDT00010041932.1">
    <property type="protein sequence ID" value="ENSDCDP00010033910.1"/>
    <property type="gene ID" value="ENSDCDG00010021533.1"/>
</dbReference>
<evidence type="ECO:0000256" key="4">
    <source>
        <dbReference type="ARBA" id="ARBA00022737"/>
    </source>
</evidence>
<evidence type="ECO:0000259" key="10">
    <source>
        <dbReference type="PROSITE" id="PS51296"/>
    </source>
</evidence>
<evidence type="ECO:0000256" key="5">
    <source>
        <dbReference type="ARBA" id="ARBA00022990"/>
    </source>
</evidence>
<evidence type="ECO:0000313" key="12">
    <source>
        <dbReference type="Proteomes" id="UP000694580"/>
    </source>
</evidence>
<evidence type="ECO:0000256" key="8">
    <source>
        <dbReference type="ARBA" id="ARBA00034078"/>
    </source>
</evidence>
<dbReference type="InterPro" id="IPR054716">
    <property type="entry name" value="Sol_Rieske_ferrdox_dom"/>
</dbReference>
<dbReference type="Proteomes" id="UP000694580">
    <property type="component" value="Unplaced"/>
</dbReference>
<dbReference type="InterPro" id="IPR036922">
    <property type="entry name" value="Rieske_2Fe-2S_sf"/>
</dbReference>
<sequence length="151" mass="16785">MTPGAQEPPTRVLHRVGSKEELLRAKRVSVLLGGREVLVLHYRGRFHALDARCYHSGGPLQEGDIEEIAGRLCIVCPWHKYKITLAEGEGLYQAADPKPGPWCSKGVKQRVHSITESGGDILVALNDCVDSLDSDYYQSERYRATLPSRSK</sequence>
<gene>
    <name evidence="11" type="primary">RFESD</name>
</gene>
<keyword evidence="1" id="KW-0597">Phosphoprotein</keyword>
<proteinExistence type="predicted"/>
<dbReference type="PANTHER" id="PTHR21496:SF0">
    <property type="entry name" value="RIESKE DOMAIN-CONTAINING PROTEIN"/>
    <property type="match status" value="1"/>
</dbReference>
<dbReference type="PANTHER" id="PTHR21496">
    <property type="entry name" value="FERREDOXIN-RELATED"/>
    <property type="match status" value="1"/>
</dbReference>
<keyword evidence="2" id="KW-0001">2Fe-2S</keyword>
<evidence type="ECO:0000256" key="9">
    <source>
        <dbReference type="ARBA" id="ARBA00071952"/>
    </source>
</evidence>
<dbReference type="CDD" id="cd03467">
    <property type="entry name" value="Rieske"/>
    <property type="match status" value="1"/>
</dbReference>
<dbReference type="GO" id="GO:0051537">
    <property type="term" value="F:2 iron, 2 sulfur cluster binding"/>
    <property type="evidence" value="ECO:0007669"/>
    <property type="project" value="UniProtKB-KW"/>
</dbReference>
<evidence type="ECO:0000256" key="3">
    <source>
        <dbReference type="ARBA" id="ARBA00022723"/>
    </source>
</evidence>
<protein>
    <recommendedName>
        <fullName evidence="9 10">Rieske domain-containing protein</fullName>
    </recommendedName>
</protein>
<dbReference type="InterPro" id="IPR017941">
    <property type="entry name" value="Rieske_2Fe-2S"/>
</dbReference>
<reference evidence="11" key="1">
    <citation type="submission" date="2025-05" db="UniProtKB">
        <authorList>
            <consortium name="Ensembl"/>
        </authorList>
    </citation>
    <scope>IDENTIFICATION</scope>
</reference>
<evidence type="ECO:0000256" key="2">
    <source>
        <dbReference type="ARBA" id="ARBA00022714"/>
    </source>
</evidence>
<dbReference type="Pfam" id="PF22543">
    <property type="entry name" value="Rieske_4"/>
    <property type="match status" value="1"/>
</dbReference>
<keyword evidence="6" id="KW-0408">Iron</keyword>
<organism evidence="11 12">
    <name type="scientific">Denticeps clupeoides</name>
    <name type="common">denticle herring</name>
    <dbReference type="NCBI Taxonomy" id="299321"/>
    <lineage>
        <taxon>Eukaryota</taxon>
        <taxon>Metazoa</taxon>
        <taxon>Chordata</taxon>
        <taxon>Craniata</taxon>
        <taxon>Vertebrata</taxon>
        <taxon>Euteleostomi</taxon>
        <taxon>Actinopterygii</taxon>
        <taxon>Neopterygii</taxon>
        <taxon>Teleostei</taxon>
        <taxon>Clupei</taxon>
        <taxon>Clupeiformes</taxon>
        <taxon>Denticipitoidei</taxon>
        <taxon>Denticipitidae</taxon>
        <taxon>Denticeps</taxon>
    </lineage>
</organism>
<keyword evidence="12" id="KW-1185">Reference proteome</keyword>
<dbReference type="SUPFAM" id="SSF50022">
    <property type="entry name" value="ISP domain"/>
    <property type="match status" value="1"/>
</dbReference>
<dbReference type="PROSITE" id="PS51296">
    <property type="entry name" value="RIESKE"/>
    <property type="match status" value="1"/>
</dbReference>
<dbReference type="GO" id="GO:0046872">
    <property type="term" value="F:metal ion binding"/>
    <property type="evidence" value="ECO:0007669"/>
    <property type="project" value="UniProtKB-KW"/>
</dbReference>
<keyword evidence="3" id="KW-0479">Metal-binding</keyword>
<feature type="domain" description="Rieske" evidence="10">
    <location>
        <begin position="13"/>
        <end position="79"/>
    </location>
</feature>
<keyword evidence="7" id="KW-0411">Iron-sulfur</keyword>
<keyword evidence="4" id="KW-0677">Repeat</keyword>
<accession>A0A8C4AML9</accession>
<evidence type="ECO:0000313" key="11">
    <source>
        <dbReference type="Ensembl" id="ENSDCDP00010034273.1"/>
    </source>
</evidence>
<evidence type="ECO:0000256" key="1">
    <source>
        <dbReference type="ARBA" id="ARBA00022553"/>
    </source>
</evidence>
<comment type="cofactor">
    <cofactor evidence="8">
        <name>[2Fe-2S] cluster</name>
        <dbReference type="ChEBI" id="CHEBI:190135"/>
    </cofactor>
</comment>
<dbReference type="GeneTree" id="ENSGT00390000018225"/>
<dbReference type="FunFam" id="2.102.10.10:FF:000009">
    <property type="entry name" value="Rieske Fe-S domain containing"/>
    <property type="match status" value="1"/>
</dbReference>
<evidence type="ECO:0000256" key="6">
    <source>
        <dbReference type="ARBA" id="ARBA00023004"/>
    </source>
</evidence>
<dbReference type="AlphaFoldDB" id="A0A8C4AML9"/>
<keyword evidence="5" id="KW-0007">Acetylation</keyword>
<name>A0A8C4AML9_9TELE</name>
<dbReference type="Gene3D" id="2.102.10.10">
    <property type="entry name" value="Rieske [2Fe-2S] iron-sulphur domain"/>
    <property type="match status" value="1"/>
</dbReference>
<evidence type="ECO:0000256" key="7">
    <source>
        <dbReference type="ARBA" id="ARBA00023014"/>
    </source>
</evidence>
<dbReference type="Ensembl" id="ENSDCDT00010042654.1">
    <property type="protein sequence ID" value="ENSDCDP00010034273.1"/>
    <property type="gene ID" value="ENSDCDG00010022028.1"/>
</dbReference>